<sequence length="163" mass="17682">MQILMINADGIRDGMCNQMCNQMCNVEQNVEGDEDYPAHVGYGRQKVEQEEKAGGIRHEDREREYEYDGSYASTGGTDPMQENAGAAAYASTGGSDHNARDAGGGAEGLDGGEDDVRWEMDDEHAGACSASIMQGHLDAVGWSLDIDSEEGQQLPAPREMVRY</sequence>
<feature type="compositionally biased region" description="Low complexity" evidence="1">
    <location>
        <begin position="84"/>
        <end position="95"/>
    </location>
</feature>
<reference evidence="4" key="2">
    <citation type="submission" date="2012-11" db="EMBL/GenBank/DDBJ databases">
        <authorList>
            <person name="Kuo A."/>
            <person name="Curtis B.A."/>
            <person name="Tanifuji G."/>
            <person name="Burki F."/>
            <person name="Gruber A."/>
            <person name="Irimia M."/>
            <person name="Maruyama S."/>
            <person name="Arias M.C."/>
            <person name="Ball S.G."/>
            <person name="Gile G.H."/>
            <person name="Hirakawa Y."/>
            <person name="Hopkins J.F."/>
            <person name="Rensing S.A."/>
            <person name="Schmutz J."/>
            <person name="Symeonidi A."/>
            <person name="Elias M."/>
            <person name="Eveleigh R.J."/>
            <person name="Herman E.K."/>
            <person name="Klute M.J."/>
            <person name="Nakayama T."/>
            <person name="Obornik M."/>
            <person name="Reyes-Prieto A."/>
            <person name="Armbrust E.V."/>
            <person name="Aves S.J."/>
            <person name="Beiko R.G."/>
            <person name="Coutinho P."/>
            <person name="Dacks J.B."/>
            <person name="Durnford D.G."/>
            <person name="Fast N.M."/>
            <person name="Green B.R."/>
            <person name="Grisdale C."/>
            <person name="Hempe F."/>
            <person name="Henrissat B."/>
            <person name="Hoppner M.P."/>
            <person name="Ishida K.-I."/>
            <person name="Kim E."/>
            <person name="Koreny L."/>
            <person name="Kroth P.G."/>
            <person name="Liu Y."/>
            <person name="Malik S.-B."/>
            <person name="Maier U.G."/>
            <person name="McRose D."/>
            <person name="Mock T."/>
            <person name="Neilson J.A."/>
            <person name="Onodera N.T."/>
            <person name="Poole A.M."/>
            <person name="Pritham E.J."/>
            <person name="Richards T.A."/>
            <person name="Rocap G."/>
            <person name="Roy S.W."/>
            <person name="Sarai C."/>
            <person name="Schaack S."/>
            <person name="Shirato S."/>
            <person name="Slamovits C.H."/>
            <person name="Spencer D.F."/>
            <person name="Suzuki S."/>
            <person name="Worden A.Z."/>
            <person name="Zauner S."/>
            <person name="Barry K."/>
            <person name="Bell C."/>
            <person name="Bharti A.K."/>
            <person name="Crow J.A."/>
            <person name="Grimwood J."/>
            <person name="Kramer R."/>
            <person name="Lindquist E."/>
            <person name="Lucas S."/>
            <person name="Salamov A."/>
            <person name="McFadden G.I."/>
            <person name="Lane C.E."/>
            <person name="Keeling P.J."/>
            <person name="Gray M.W."/>
            <person name="Grigoriev I.V."/>
            <person name="Archibald J.M."/>
        </authorList>
    </citation>
    <scope>NUCLEOTIDE SEQUENCE</scope>
    <source>
        <strain evidence="4">CCMP2712</strain>
    </source>
</reference>
<name>L1IYK3_GUITC</name>
<protein>
    <submittedName>
        <fullName evidence="2 3">Uncharacterized protein</fullName>
    </submittedName>
</protein>
<evidence type="ECO:0000313" key="3">
    <source>
        <dbReference type="EnsemblProtists" id="EKX41343"/>
    </source>
</evidence>
<dbReference type="RefSeq" id="XP_005828323.1">
    <property type="nucleotide sequence ID" value="XM_005828266.1"/>
</dbReference>
<gene>
    <name evidence="2" type="ORF">GUITHDRAFT_112553</name>
</gene>
<feature type="compositionally biased region" description="Basic and acidic residues" evidence="1">
    <location>
        <begin position="45"/>
        <end position="66"/>
    </location>
</feature>
<keyword evidence="4" id="KW-1185">Reference proteome</keyword>
<dbReference type="HOGENOM" id="CLU_1630189_0_0_1"/>
<reference evidence="3" key="3">
    <citation type="submission" date="2016-03" db="UniProtKB">
        <authorList>
            <consortium name="EnsemblProtists"/>
        </authorList>
    </citation>
    <scope>IDENTIFICATION</scope>
</reference>
<dbReference type="GeneID" id="17297996"/>
<dbReference type="Proteomes" id="UP000011087">
    <property type="component" value="Unassembled WGS sequence"/>
</dbReference>
<accession>L1IYK3</accession>
<dbReference type="PaxDb" id="55529-EKX41343"/>
<organism evidence="2">
    <name type="scientific">Guillardia theta (strain CCMP2712)</name>
    <name type="common">Cryptophyte</name>
    <dbReference type="NCBI Taxonomy" id="905079"/>
    <lineage>
        <taxon>Eukaryota</taxon>
        <taxon>Cryptophyceae</taxon>
        <taxon>Pyrenomonadales</taxon>
        <taxon>Geminigeraceae</taxon>
        <taxon>Guillardia</taxon>
    </lineage>
</organism>
<evidence type="ECO:0000256" key="1">
    <source>
        <dbReference type="SAM" id="MobiDB-lite"/>
    </source>
</evidence>
<evidence type="ECO:0000313" key="4">
    <source>
        <dbReference type="Proteomes" id="UP000011087"/>
    </source>
</evidence>
<feature type="region of interest" description="Disordered" evidence="1">
    <location>
        <begin position="35"/>
        <end position="116"/>
    </location>
</feature>
<reference evidence="2 4" key="1">
    <citation type="journal article" date="2012" name="Nature">
        <title>Algal genomes reveal evolutionary mosaicism and the fate of nucleomorphs.</title>
        <authorList>
            <consortium name="DOE Joint Genome Institute"/>
            <person name="Curtis B.A."/>
            <person name="Tanifuji G."/>
            <person name="Burki F."/>
            <person name="Gruber A."/>
            <person name="Irimia M."/>
            <person name="Maruyama S."/>
            <person name="Arias M.C."/>
            <person name="Ball S.G."/>
            <person name="Gile G.H."/>
            <person name="Hirakawa Y."/>
            <person name="Hopkins J.F."/>
            <person name="Kuo A."/>
            <person name="Rensing S.A."/>
            <person name="Schmutz J."/>
            <person name="Symeonidi A."/>
            <person name="Elias M."/>
            <person name="Eveleigh R.J."/>
            <person name="Herman E.K."/>
            <person name="Klute M.J."/>
            <person name="Nakayama T."/>
            <person name="Obornik M."/>
            <person name="Reyes-Prieto A."/>
            <person name="Armbrust E.V."/>
            <person name="Aves S.J."/>
            <person name="Beiko R.G."/>
            <person name="Coutinho P."/>
            <person name="Dacks J.B."/>
            <person name="Durnford D.G."/>
            <person name="Fast N.M."/>
            <person name="Green B.R."/>
            <person name="Grisdale C.J."/>
            <person name="Hempel F."/>
            <person name="Henrissat B."/>
            <person name="Hoppner M.P."/>
            <person name="Ishida K."/>
            <person name="Kim E."/>
            <person name="Koreny L."/>
            <person name="Kroth P.G."/>
            <person name="Liu Y."/>
            <person name="Malik S.B."/>
            <person name="Maier U.G."/>
            <person name="McRose D."/>
            <person name="Mock T."/>
            <person name="Neilson J.A."/>
            <person name="Onodera N.T."/>
            <person name="Poole A.M."/>
            <person name="Pritham E.J."/>
            <person name="Richards T.A."/>
            <person name="Rocap G."/>
            <person name="Roy S.W."/>
            <person name="Sarai C."/>
            <person name="Schaack S."/>
            <person name="Shirato S."/>
            <person name="Slamovits C.H."/>
            <person name="Spencer D.F."/>
            <person name="Suzuki S."/>
            <person name="Worden A.Z."/>
            <person name="Zauner S."/>
            <person name="Barry K."/>
            <person name="Bell C."/>
            <person name="Bharti A.K."/>
            <person name="Crow J.A."/>
            <person name="Grimwood J."/>
            <person name="Kramer R."/>
            <person name="Lindquist E."/>
            <person name="Lucas S."/>
            <person name="Salamov A."/>
            <person name="McFadden G.I."/>
            <person name="Lane C.E."/>
            <person name="Keeling P.J."/>
            <person name="Gray M.W."/>
            <person name="Grigoriev I.V."/>
            <person name="Archibald J.M."/>
        </authorList>
    </citation>
    <scope>NUCLEOTIDE SEQUENCE</scope>
    <source>
        <strain evidence="2 4">CCMP2712</strain>
    </source>
</reference>
<dbReference type="AlphaFoldDB" id="L1IYK3"/>
<dbReference type="EnsemblProtists" id="EKX41343">
    <property type="protein sequence ID" value="EKX41343"/>
    <property type="gene ID" value="GUITHDRAFT_112553"/>
</dbReference>
<dbReference type="KEGG" id="gtt:GUITHDRAFT_112553"/>
<evidence type="ECO:0000313" key="2">
    <source>
        <dbReference type="EMBL" id="EKX41343.1"/>
    </source>
</evidence>
<proteinExistence type="predicted"/>
<dbReference type="EMBL" id="JH993024">
    <property type="protein sequence ID" value="EKX41343.1"/>
    <property type="molecule type" value="Genomic_DNA"/>
</dbReference>